<comment type="function">
    <text evidence="1">Monothiol glutaredoxin involved in the biogenesis of iron-sulfur clusters.</text>
</comment>
<dbReference type="InterPro" id="IPR014434">
    <property type="entry name" value="Monothiol_GRX"/>
</dbReference>
<feature type="binding site" evidence="9">
    <location>
        <position position="59"/>
    </location>
    <ligand>
        <name>glutathione</name>
        <dbReference type="ChEBI" id="CHEBI:57925"/>
    </ligand>
</feature>
<name>A0A0H5BWV4_9ENTR</name>
<evidence type="ECO:0000256" key="5">
    <source>
        <dbReference type="ARBA" id="ARBA00023004"/>
    </source>
</evidence>
<keyword evidence="5 10" id="KW-0408">Iron</keyword>
<evidence type="ECO:0000313" key="12">
    <source>
        <dbReference type="EMBL" id="CEN32220.1"/>
    </source>
</evidence>
<dbReference type="GO" id="GO:0046872">
    <property type="term" value="F:metal ion binding"/>
    <property type="evidence" value="ECO:0007669"/>
    <property type="project" value="UniProtKB-KW"/>
</dbReference>
<dbReference type="GO" id="GO:0015036">
    <property type="term" value="F:disulfide oxidoreductase activity"/>
    <property type="evidence" value="ECO:0007669"/>
    <property type="project" value="InterPro"/>
</dbReference>
<protein>
    <recommendedName>
        <fullName evidence="8">Glutaredoxin</fullName>
    </recommendedName>
</protein>
<dbReference type="STRING" id="1594731.WEOB_280"/>
<dbReference type="Proteomes" id="UP000242753">
    <property type="component" value="Chromosome I"/>
</dbReference>
<evidence type="ECO:0000256" key="1">
    <source>
        <dbReference type="ARBA" id="ARBA00002853"/>
    </source>
</evidence>
<dbReference type="Pfam" id="PF00462">
    <property type="entry name" value="Glutaredoxin"/>
    <property type="match status" value="1"/>
</dbReference>
<dbReference type="InterPro" id="IPR002109">
    <property type="entry name" value="Glutaredoxin"/>
</dbReference>
<evidence type="ECO:0000259" key="11">
    <source>
        <dbReference type="Pfam" id="PF00462"/>
    </source>
</evidence>
<evidence type="ECO:0000256" key="7">
    <source>
        <dbReference type="ARBA" id="ARBA00023284"/>
    </source>
</evidence>
<dbReference type="AlphaFoldDB" id="A0A0H5BWV4"/>
<dbReference type="InterPro" id="IPR033658">
    <property type="entry name" value="GRX_PICOT-like"/>
</dbReference>
<dbReference type="CDD" id="cd03028">
    <property type="entry name" value="GRX_PICOT_like"/>
    <property type="match status" value="1"/>
</dbReference>
<keyword evidence="7" id="KW-0676">Redox-active center</keyword>
<feature type="binding site" evidence="9">
    <location>
        <position position="71"/>
    </location>
    <ligand>
        <name>glutathione</name>
        <dbReference type="ChEBI" id="CHEBI:57925"/>
    </ligand>
</feature>
<feature type="binding site" evidence="10">
    <location>
        <position position="30"/>
    </location>
    <ligand>
        <name>[2Fe-2S] cluster</name>
        <dbReference type="ChEBI" id="CHEBI:190135"/>
        <note>ligand shared between dimeric partners</note>
    </ligand>
</feature>
<feature type="domain" description="Glutaredoxin" evidence="11">
    <location>
        <begin position="17"/>
        <end position="81"/>
    </location>
</feature>
<dbReference type="PANTHER" id="PTHR10293:SF72">
    <property type="entry name" value="MONOTHIOL GLUTAREDOXIN-S14, CHLOROPLASTIC"/>
    <property type="match status" value="1"/>
</dbReference>
<dbReference type="EMBL" id="LN774881">
    <property type="protein sequence ID" value="CEN32220.1"/>
    <property type="molecule type" value="Genomic_DNA"/>
</dbReference>
<dbReference type="PIRSF" id="PIRSF005894">
    <property type="entry name" value="Monothiol_GRX"/>
    <property type="match status" value="1"/>
</dbReference>
<evidence type="ECO:0000256" key="3">
    <source>
        <dbReference type="ARBA" id="ARBA00022714"/>
    </source>
</evidence>
<dbReference type="PANTHER" id="PTHR10293">
    <property type="entry name" value="GLUTAREDOXIN FAMILY MEMBER"/>
    <property type="match status" value="1"/>
</dbReference>
<dbReference type="Gene3D" id="3.40.30.10">
    <property type="entry name" value="Glutaredoxin"/>
    <property type="match status" value="1"/>
</dbReference>
<feature type="binding site" evidence="9">
    <location>
        <begin position="84"/>
        <end position="85"/>
    </location>
    <ligand>
        <name>glutathione</name>
        <dbReference type="ChEBI" id="CHEBI:57925"/>
    </ligand>
</feature>
<keyword evidence="6 10" id="KW-0411">Iron-sulfur</keyword>
<evidence type="ECO:0000256" key="2">
    <source>
        <dbReference type="ARBA" id="ARBA00009630"/>
    </source>
</evidence>
<dbReference type="InterPro" id="IPR036249">
    <property type="entry name" value="Thioredoxin-like_sf"/>
</dbReference>
<dbReference type="NCBIfam" id="TIGR00365">
    <property type="entry name" value="Grx4 family monothiol glutaredoxin"/>
    <property type="match status" value="1"/>
</dbReference>
<dbReference type="KEGG" id="wca:WEOB_280"/>
<dbReference type="GO" id="GO:0051537">
    <property type="term" value="F:2 iron, 2 sulfur cluster binding"/>
    <property type="evidence" value="ECO:0007669"/>
    <property type="project" value="UniProtKB-KW"/>
</dbReference>
<keyword evidence="13" id="KW-1185">Reference proteome</keyword>
<evidence type="ECO:0000256" key="8">
    <source>
        <dbReference type="PIRNR" id="PIRNR005894"/>
    </source>
</evidence>
<proteinExistence type="inferred from homology"/>
<keyword evidence="4 10" id="KW-0479">Metal-binding</keyword>
<dbReference type="InterPro" id="IPR004480">
    <property type="entry name" value="Monothiol_GRX-rel"/>
</dbReference>
<reference evidence="13" key="1">
    <citation type="submission" date="2015-01" db="EMBL/GenBank/DDBJ databases">
        <authorList>
            <person name="Manzano-Marin A."/>
            <person name="Manzano-Marin A."/>
        </authorList>
    </citation>
    <scope>NUCLEOTIDE SEQUENCE [LARGE SCALE GENOMIC DNA]</scope>
    <source>
        <strain evidence="13">obscurior</strain>
    </source>
</reference>
<evidence type="ECO:0000256" key="10">
    <source>
        <dbReference type="PIRSR" id="PIRSR005894-2"/>
    </source>
</evidence>
<dbReference type="SUPFAM" id="SSF52833">
    <property type="entry name" value="Thioredoxin-like"/>
    <property type="match status" value="1"/>
</dbReference>
<accession>A0A0H5BWV4</accession>
<evidence type="ECO:0000256" key="6">
    <source>
        <dbReference type="ARBA" id="ARBA00023014"/>
    </source>
</evidence>
<organism evidence="12 13">
    <name type="scientific">Candidatus Westeberhardia cardiocondylae</name>
    <dbReference type="NCBI Taxonomy" id="1594731"/>
    <lineage>
        <taxon>Bacteria</taxon>
        <taxon>Pseudomonadati</taxon>
        <taxon>Pseudomonadota</taxon>
        <taxon>Gammaproteobacteria</taxon>
        <taxon>Enterobacterales</taxon>
        <taxon>Enterobacteriaceae</taxon>
        <taxon>ant endosymbionts</taxon>
        <taxon>Candidatus Westeberhardia</taxon>
    </lineage>
</organism>
<feature type="binding site" evidence="9">
    <location>
        <position position="22"/>
    </location>
    <ligand>
        <name>glutathione</name>
        <dbReference type="ChEBI" id="CHEBI:57925"/>
    </ligand>
</feature>
<evidence type="ECO:0000256" key="9">
    <source>
        <dbReference type="PIRSR" id="PIRSR005894-1"/>
    </source>
</evidence>
<gene>
    <name evidence="12" type="primary">grxD</name>
    <name evidence="12" type="ORF">WEOB_280</name>
</gene>
<comment type="similarity">
    <text evidence="2 8">Belongs to the glutaredoxin family. Monothiol subfamily.</text>
</comment>
<evidence type="ECO:0000313" key="13">
    <source>
        <dbReference type="Proteomes" id="UP000242753"/>
    </source>
</evidence>
<dbReference type="PROSITE" id="PS51354">
    <property type="entry name" value="GLUTAREDOXIN_2"/>
    <property type="match status" value="1"/>
</dbReference>
<sequence>MNIIFEKIKKQINSNPIILYMKGSPEFPACGFSHKAIKIISKCTKNFTYVDVLNNPDIRKFLPKFSDWPTFPQLWINGELVGGCDIIIEMYNCNELQKLIKNTIKK</sequence>
<dbReference type="RefSeq" id="WP_281263766.1">
    <property type="nucleotide sequence ID" value="NZ_LN774881.1"/>
</dbReference>
<keyword evidence="3 10" id="KW-0001">2Fe-2S</keyword>
<evidence type="ECO:0000256" key="4">
    <source>
        <dbReference type="ARBA" id="ARBA00022723"/>
    </source>
</evidence>